<comment type="caution">
    <text evidence="1">The sequence shown here is derived from an EMBL/GenBank/DDBJ whole genome shotgun (WGS) entry which is preliminary data.</text>
</comment>
<dbReference type="OrthoDB" id="9800506at2"/>
<evidence type="ECO:0000313" key="1">
    <source>
        <dbReference type="EMBL" id="GES12892.1"/>
    </source>
</evidence>
<dbReference type="Proteomes" id="UP000331127">
    <property type="component" value="Unassembled WGS sequence"/>
</dbReference>
<proteinExistence type="predicted"/>
<reference evidence="1 2" key="1">
    <citation type="submission" date="2019-10" db="EMBL/GenBank/DDBJ databases">
        <title>Whole genome shotgun sequence of Acrocarpospora macrocephala NBRC 16266.</title>
        <authorList>
            <person name="Ichikawa N."/>
            <person name="Kimura A."/>
            <person name="Kitahashi Y."/>
            <person name="Komaki H."/>
            <person name="Oguchi A."/>
        </authorList>
    </citation>
    <scope>NUCLEOTIDE SEQUENCE [LARGE SCALE GENOMIC DNA]</scope>
    <source>
        <strain evidence="1 2">NBRC 16266</strain>
    </source>
</reference>
<dbReference type="RefSeq" id="WP_155358172.1">
    <property type="nucleotide sequence ID" value="NZ_BAAAHL010000034.1"/>
</dbReference>
<dbReference type="InterPro" id="IPR000944">
    <property type="entry name" value="Tscrpt_reg_Rrf2"/>
</dbReference>
<organism evidence="1 2">
    <name type="scientific">Acrocarpospora macrocephala</name>
    <dbReference type="NCBI Taxonomy" id="150177"/>
    <lineage>
        <taxon>Bacteria</taxon>
        <taxon>Bacillati</taxon>
        <taxon>Actinomycetota</taxon>
        <taxon>Actinomycetes</taxon>
        <taxon>Streptosporangiales</taxon>
        <taxon>Streptosporangiaceae</taxon>
        <taxon>Acrocarpospora</taxon>
    </lineage>
</organism>
<dbReference type="PROSITE" id="PS51197">
    <property type="entry name" value="HTH_RRF2_2"/>
    <property type="match status" value="1"/>
</dbReference>
<dbReference type="InterPro" id="IPR036390">
    <property type="entry name" value="WH_DNA-bd_sf"/>
</dbReference>
<dbReference type="AlphaFoldDB" id="A0A5M3WXB7"/>
<gene>
    <name evidence="1" type="ORF">Amac_064890</name>
</gene>
<dbReference type="GO" id="GO:0005829">
    <property type="term" value="C:cytosol"/>
    <property type="evidence" value="ECO:0007669"/>
    <property type="project" value="TreeGrafter"/>
</dbReference>
<sequence>MSSPTNTRFAVAYHVLGLLASIPGEPLSSEQLAPSVGSSSVYLRRVLGLLRRAGFVQSKAGVFGGWQLARPSHEISLGDVWRAVQGDGPVLGIHGPPPGCPVGGSVSARLAEVEQRVARAIEAALDELTVADSLPDGAPFTVDILTVPARTNGAV</sequence>
<keyword evidence="2" id="KW-1185">Reference proteome</keyword>
<name>A0A5M3WXB7_9ACTN</name>
<dbReference type="EMBL" id="BLAE01000040">
    <property type="protein sequence ID" value="GES12892.1"/>
    <property type="molecule type" value="Genomic_DNA"/>
</dbReference>
<dbReference type="GO" id="GO:0003700">
    <property type="term" value="F:DNA-binding transcription factor activity"/>
    <property type="evidence" value="ECO:0007669"/>
    <property type="project" value="TreeGrafter"/>
</dbReference>
<dbReference type="InterPro" id="IPR036388">
    <property type="entry name" value="WH-like_DNA-bd_sf"/>
</dbReference>
<dbReference type="PANTHER" id="PTHR33221">
    <property type="entry name" value="WINGED HELIX-TURN-HELIX TRANSCRIPTIONAL REGULATOR, RRF2 FAMILY"/>
    <property type="match status" value="1"/>
</dbReference>
<accession>A0A5M3WXB7</accession>
<dbReference type="SUPFAM" id="SSF46785">
    <property type="entry name" value="Winged helix' DNA-binding domain"/>
    <property type="match status" value="1"/>
</dbReference>
<protein>
    <submittedName>
        <fullName evidence="1">Transcriptional regulator</fullName>
    </submittedName>
</protein>
<dbReference type="Pfam" id="PF02082">
    <property type="entry name" value="Rrf2"/>
    <property type="match status" value="1"/>
</dbReference>
<evidence type="ECO:0000313" key="2">
    <source>
        <dbReference type="Proteomes" id="UP000331127"/>
    </source>
</evidence>
<dbReference type="Gene3D" id="1.10.10.10">
    <property type="entry name" value="Winged helix-like DNA-binding domain superfamily/Winged helix DNA-binding domain"/>
    <property type="match status" value="1"/>
</dbReference>
<dbReference type="PANTHER" id="PTHR33221:SF15">
    <property type="entry name" value="HTH-TYPE TRANSCRIPTIONAL REGULATOR YWGB-RELATED"/>
    <property type="match status" value="1"/>
</dbReference>